<dbReference type="AlphaFoldDB" id="A0A917MWX3"/>
<name>A0A917MWX3_9BACT</name>
<evidence type="ECO:0000313" key="2">
    <source>
        <dbReference type="Proteomes" id="UP000627292"/>
    </source>
</evidence>
<comment type="caution">
    <text evidence="1">The sequence shown here is derived from an EMBL/GenBank/DDBJ whole genome shotgun (WGS) entry which is preliminary data.</text>
</comment>
<keyword evidence="2" id="KW-1185">Reference proteome</keyword>
<organism evidence="1 2">
    <name type="scientific">Filimonas zeae</name>
    <dbReference type="NCBI Taxonomy" id="1737353"/>
    <lineage>
        <taxon>Bacteria</taxon>
        <taxon>Pseudomonadati</taxon>
        <taxon>Bacteroidota</taxon>
        <taxon>Chitinophagia</taxon>
        <taxon>Chitinophagales</taxon>
        <taxon>Chitinophagaceae</taxon>
        <taxon>Filimonas</taxon>
    </lineage>
</organism>
<dbReference type="RefSeq" id="WP_188954167.1">
    <property type="nucleotide sequence ID" value="NZ_BMIB01000003.1"/>
</dbReference>
<dbReference type="Proteomes" id="UP000627292">
    <property type="component" value="Unassembled WGS sequence"/>
</dbReference>
<accession>A0A917MWX3</accession>
<reference evidence="1" key="2">
    <citation type="submission" date="2020-09" db="EMBL/GenBank/DDBJ databases">
        <authorList>
            <person name="Sun Q."/>
            <person name="Zhou Y."/>
        </authorList>
    </citation>
    <scope>NUCLEOTIDE SEQUENCE</scope>
    <source>
        <strain evidence="1">CGMCC 1.15290</strain>
    </source>
</reference>
<gene>
    <name evidence="1" type="ORF">GCM10011379_32760</name>
</gene>
<protein>
    <submittedName>
        <fullName evidence="1">Uncharacterized protein</fullName>
    </submittedName>
</protein>
<dbReference type="EMBL" id="BMIB01000003">
    <property type="protein sequence ID" value="GGH72391.1"/>
    <property type="molecule type" value="Genomic_DNA"/>
</dbReference>
<proteinExistence type="predicted"/>
<evidence type="ECO:0000313" key="1">
    <source>
        <dbReference type="EMBL" id="GGH72391.1"/>
    </source>
</evidence>
<sequence>MKIYSYYVPKGDAQAGVWSGTINEKAPIICPQLGVDAAGVTEIQTAAINYKTAVELVDTKKRELEEAVAAKKQSRKTDLALIVQWAGRMKTHKDYTEALGCALGIVGSTLVIDPKDLRPTISLRAFPGQVEVSFNLQTMKSITVYSRIKGTNGWEKLGNDKKPPFIDTRALQVANQPEVREYCARYFDGKEDIGEMSAIETIVFAG</sequence>
<reference evidence="1" key="1">
    <citation type="journal article" date="2014" name="Int. J. Syst. Evol. Microbiol.">
        <title>Complete genome sequence of Corynebacterium casei LMG S-19264T (=DSM 44701T), isolated from a smear-ripened cheese.</title>
        <authorList>
            <consortium name="US DOE Joint Genome Institute (JGI-PGF)"/>
            <person name="Walter F."/>
            <person name="Albersmeier A."/>
            <person name="Kalinowski J."/>
            <person name="Ruckert C."/>
        </authorList>
    </citation>
    <scope>NUCLEOTIDE SEQUENCE</scope>
    <source>
        <strain evidence="1">CGMCC 1.15290</strain>
    </source>
</reference>